<dbReference type="STRING" id="337451.A0A3S3MC41"/>
<gene>
    <name evidence="2" type="ORF">CKAN_00555100</name>
</gene>
<evidence type="ECO:0000313" key="3">
    <source>
        <dbReference type="Proteomes" id="UP000283530"/>
    </source>
</evidence>
<keyword evidence="1" id="KW-0472">Membrane</keyword>
<comment type="caution">
    <text evidence="2">The sequence shown here is derived from an EMBL/GenBank/DDBJ whole genome shotgun (WGS) entry which is preliminary data.</text>
</comment>
<dbReference type="AlphaFoldDB" id="A0A3S3MC41"/>
<feature type="transmembrane region" description="Helical" evidence="1">
    <location>
        <begin position="161"/>
        <end position="178"/>
    </location>
</feature>
<dbReference type="Proteomes" id="UP000283530">
    <property type="component" value="Unassembled WGS sequence"/>
</dbReference>
<feature type="transmembrane region" description="Helical" evidence="1">
    <location>
        <begin position="75"/>
        <end position="92"/>
    </location>
</feature>
<evidence type="ECO:0000313" key="2">
    <source>
        <dbReference type="EMBL" id="RWR77078.1"/>
    </source>
</evidence>
<keyword evidence="3" id="KW-1185">Reference proteome</keyword>
<dbReference type="PANTHER" id="PTHR38543:SF1">
    <property type="entry name" value="OS04G0465800 PROTEIN"/>
    <property type="match status" value="1"/>
</dbReference>
<proteinExistence type="predicted"/>
<keyword evidence="1" id="KW-1133">Transmembrane helix</keyword>
<dbReference type="EMBL" id="QPKB01000002">
    <property type="protein sequence ID" value="RWR77078.1"/>
    <property type="molecule type" value="Genomic_DNA"/>
</dbReference>
<feature type="transmembrane region" description="Helical" evidence="1">
    <location>
        <begin position="198"/>
        <end position="216"/>
    </location>
</feature>
<protein>
    <submittedName>
        <fullName evidence="2">Uncharacterized protein</fullName>
    </submittedName>
</protein>
<evidence type="ECO:0000256" key="1">
    <source>
        <dbReference type="SAM" id="Phobius"/>
    </source>
</evidence>
<organism evidence="2 3">
    <name type="scientific">Cinnamomum micranthum f. kanehirae</name>
    <dbReference type="NCBI Taxonomy" id="337451"/>
    <lineage>
        <taxon>Eukaryota</taxon>
        <taxon>Viridiplantae</taxon>
        <taxon>Streptophyta</taxon>
        <taxon>Embryophyta</taxon>
        <taxon>Tracheophyta</taxon>
        <taxon>Spermatophyta</taxon>
        <taxon>Magnoliopsida</taxon>
        <taxon>Magnoliidae</taxon>
        <taxon>Laurales</taxon>
        <taxon>Lauraceae</taxon>
        <taxon>Cinnamomum</taxon>
    </lineage>
</organism>
<sequence>MPGPGPHMIYTVGSGLGLMHVSNGRFSPQHCLIYAANAFLGPDLGSFSEWLASVLGRGRLDILGSLAMDAIHHPFYYVLLLGLPFSLLYNWLSRFFLQRGLLDTFSGVPLSRKQCFLLVSAGSLSHFFLDHLFEENGHSSMYTWILSTGWWKGRAPIKPDAVIVVGFLCSCLIGGFIFINRVKAGKSISTQTSQSIKLVLVIISLYCLWCTSQIYWRNPPQPAVGEEADLGVLVFLSIYFFLPHSLCIMSMNPKECLNTTGPLPL</sequence>
<keyword evidence="1" id="KW-0812">Transmembrane</keyword>
<name>A0A3S3MC41_9MAGN</name>
<dbReference type="OrthoDB" id="2133268at2759"/>
<feature type="transmembrane region" description="Helical" evidence="1">
    <location>
        <begin position="228"/>
        <end position="249"/>
    </location>
</feature>
<accession>A0A3S3MC41</accession>
<reference evidence="2 3" key="1">
    <citation type="journal article" date="2019" name="Nat. Plants">
        <title>Stout camphor tree genome fills gaps in understanding of flowering plant genome evolution.</title>
        <authorList>
            <person name="Chaw S.M."/>
            <person name="Liu Y.C."/>
            <person name="Wu Y.W."/>
            <person name="Wang H.Y."/>
            <person name="Lin C.I."/>
            <person name="Wu C.S."/>
            <person name="Ke H.M."/>
            <person name="Chang L.Y."/>
            <person name="Hsu C.Y."/>
            <person name="Yang H.T."/>
            <person name="Sudianto E."/>
            <person name="Hsu M.H."/>
            <person name="Wu K.P."/>
            <person name="Wang L.N."/>
            <person name="Leebens-Mack J.H."/>
            <person name="Tsai I.J."/>
        </authorList>
    </citation>
    <scope>NUCLEOTIDE SEQUENCE [LARGE SCALE GENOMIC DNA]</scope>
    <source>
        <strain evidence="3">cv. Chaw 1501</strain>
        <tissue evidence="2">Young leaves</tissue>
    </source>
</reference>
<dbReference type="PANTHER" id="PTHR38543">
    <property type="entry name" value="OS04G0465800 PROTEIN"/>
    <property type="match status" value="1"/>
</dbReference>